<evidence type="ECO:0000313" key="3">
    <source>
        <dbReference type="Proteomes" id="UP000245771"/>
    </source>
</evidence>
<dbReference type="AlphaFoldDB" id="A0A316V3G0"/>
<evidence type="ECO:0008006" key="4">
    <source>
        <dbReference type="Google" id="ProtNLM"/>
    </source>
</evidence>
<dbReference type="InParanoid" id="A0A316V3G0"/>
<feature type="region of interest" description="Disordered" evidence="1">
    <location>
        <begin position="211"/>
        <end position="241"/>
    </location>
</feature>
<reference evidence="2 3" key="1">
    <citation type="journal article" date="2018" name="Mol. Biol. Evol.">
        <title>Broad Genomic Sampling Reveals a Smut Pathogenic Ancestry of the Fungal Clade Ustilaginomycotina.</title>
        <authorList>
            <person name="Kijpornyongpan T."/>
            <person name="Mondo S.J."/>
            <person name="Barry K."/>
            <person name="Sandor L."/>
            <person name="Lee J."/>
            <person name="Lipzen A."/>
            <person name="Pangilinan J."/>
            <person name="LaButti K."/>
            <person name="Hainaut M."/>
            <person name="Henrissat B."/>
            <person name="Grigoriev I.V."/>
            <person name="Spatafora J.W."/>
            <person name="Aime M.C."/>
        </authorList>
    </citation>
    <scope>NUCLEOTIDE SEQUENCE [LARGE SCALE GENOMIC DNA]</scope>
    <source>
        <strain evidence="2 3">MCA 3882</strain>
    </source>
</reference>
<accession>A0A316V3G0</accession>
<dbReference type="Gene3D" id="3.10.129.10">
    <property type="entry name" value="Hotdog Thioesterase"/>
    <property type="match status" value="1"/>
</dbReference>
<proteinExistence type="predicted"/>
<dbReference type="RefSeq" id="XP_025351830.1">
    <property type="nucleotide sequence ID" value="XM_025501199.1"/>
</dbReference>
<feature type="compositionally biased region" description="Basic and acidic residues" evidence="1">
    <location>
        <begin position="223"/>
        <end position="235"/>
    </location>
</feature>
<sequence length="241" mass="27213">MSNTGSSTKKKEEVSRLVETSYLTPYQKGKDAYAEKRQKLIKLMESRGCIPESMTEENIGFYHLDVFGHVSGPSLSTLIHGALDRQGSWGYERVLGIRDAQGLCTGRGPITVLPRKVTQTYRIPVTWPDAVLIGVRPIAFDEKTGQFGNDFELFSLKTGQLCYRHTIIQSLIDVTKGGRAVHINKLAEGDEKWKHWREWWNGHATNSQKLLAEAEAQKSNSKRSAEIEKQKDLSKTRHAKL</sequence>
<protein>
    <recommendedName>
        <fullName evidence="4">Thioesterase/thiol ester dehydrase-isomerase</fullName>
    </recommendedName>
</protein>
<name>A0A316V3G0_9BASI</name>
<keyword evidence="3" id="KW-1185">Reference proteome</keyword>
<evidence type="ECO:0000256" key="1">
    <source>
        <dbReference type="SAM" id="MobiDB-lite"/>
    </source>
</evidence>
<dbReference type="Proteomes" id="UP000245771">
    <property type="component" value="Unassembled WGS sequence"/>
</dbReference>
<dbReference type="InterPro" id="IPR029069">
    <property type="entry name" value="HotDog_dom_sf"/>
</dbReference>
<dbReference type="OrthoDB" id="10482396at2759"/>
<evidence type="ECO:0000313" key="2">
    <source>
        <dbReference type="EMBL" id="PWN31528.1"/>
    </source>
</evidence>
<gene>
    <name evidence="2" type="ORF">FA14DRAFT_182331</name>
</gene>
<dbReference type="SUPFAM" id="SSF54637">
    <property type="entry name" value="Thioesterase/thiol ester dehydrase-isomerase"/>
    <property type="match status" value="1"/>
</dbReference>
<organism evidence="2 3">
    <name type="scientific">Meira miltonrushii</name>
    <dbReference type="NCBI Taxonomy" id="1280837"/>
    <lineage>
        <taxon>Eukaryota</taxon>
        <taxon>Fungi</taxon>
        <taxon>Dikarya</taxon>
        <taxon>Basidiomycota</taxon>
        <taxon>Ustilaginomycotina</taxon>
        <taxon>Exobasidiomycetes</taxon>
        <taxon>Exobasidiales</taxon>
        <taxon>Brachybasidiaceae</taxon>
        <taxon>Meira</taxon>
    </lineage>
</organism>
<dbReference type="GeneID" id="37022980"/>
<dbReference type="EMBL" id="KZ819607">
    <property type="protein sequence ID" value="PWN31528.1"/>
    <property type="molecule type" value="Genomic_DNA"/>
</dbReference>